<keyword evidence="1" id="KW-0472">Membrane</keyword>
<evidence type="ECO:0000256" key="1">
    <source>
        <dbReference type="SAM" id="Phobius"/>
    </source>
</evidence>
<dbReference type="InterPro" id="IPR002656">
    <property type="entry name" value="Acyl_transf_3_dom"/>
</dbReference>
<dbReference type="Proteomes" id="UP000199377">
    <property type="component" value="Unassembled WGS sequence"/>
</dbReference>
<dbReference type="STRING" id="1114924.SAMN05216258_103166"/>
<reference evidence="3 4" key="1">
    <citation type="submission" date="2016-10" db="EMBL/GenBank/DDBJ databases">
        <authorList>
            <person name="de Groot N.N."/>
        </authorList>
    </citation>
    <scope>NUCLEOTIDE SEQUENCE [LARGE SCALE GENOMIC DNA]</scope>
    <source>
        <strain evidence="3 4">CGMCC 1.11030</strain>
    </source>
</reference>
<feature type="transmembrane region" description="Helical" evidence="1">
    <location>
        <begin position="160"/>
        <end position="178"/>
    </location>
</feature>
<dbReference type="RefSeq" id="WP_092858966.1">
    <property type="nucleotide sequence ID" value="NZ_FOQH01000003.1"/>
</dbReference>
<feature type="transmembrane region" description="Helical" evidence="1">
    <location>
        <begin position="276"/>
        <end position="296"/>
    </location>
</feature>
<evidence type="ECO:0000259" key="2">
    <source>
        <dbReference type="Pfam" id="PF01757"/>
    </source>
</evidence>
<keyword evidence="1" id="KW-1133">Transmembrane helix</keyword>
<evidence type="ECO:0000313" key="4">
    <source>
        <dbReference type="Proteomes" id="UP000199377"/>
    </source>
</evidence>
<feature type="transmembrane region" description="Helical" evidence="1">
    <location>
        <begin position="244"/>
        <end position="264"/>
    </location>
</feature>
<keyword evidence="4" id="KW-1185">Reference proteome</keyword>
<feature type="domain" description="Acyltransferase 3" evidence="2">
    <location>
        <begin position="16"/>
        <end position="320"/>
    </location>
</feature>
<feature type="transmembrane region" description="Helical" evidence="1">
    <location>
        <begin position="190"/>
        <end position="207"/>
    </location>
</feature>
<gene>
    <name evidence="3" type="ORF">SAMN05216258_103166</name>
</gene>
<feature type="transmembrane region" description="Helical" evidence="1">
    <location>
        <begin position="12"/>
        <end position="34"/>
    </location>
</feature>
<proteinExistence type="predicted"/>
<dbReference type="PANTHER" id="PTHR37312">
    <property type="entry name" value="MEMBRANE-BOUND ACYLTRANSFERASE YKRP-RELATED"/>
    <property type="match status" value="1"/>
</dbReference>
<dbReference type="InterPro" id="IPR052734">
    <property type="entry name" value="Nod_factor_acetyltransferase"/>
</dbReference>
<dbReference type="GO" id="GO:0016747">
    <property type="term" value="F:acyltransferase activity, transferring groups other than amino-acyl groups"/>
    <property type="evidence" value="ECO:0007669"/>
    <property type="project" value="InterPro"/>
</dbReference>
<name>A0A1I3E4C0_9RHOB</name>
<keyword evidence="1" id="KW-0812">Transmembrane</keyword>
<evidence type="ECO:0000313" key="3">
    <source>
        <dbReference type="EMBL" id="SFH93541.1"/>
    </source>
</evidence>
<sequence length="334" mass="35105">MTRAADPLADGARAGWLDAARGVGIVLVVLGHALRGLEVSRVPLDPGLFAAVDSMIYLFHMPLFFVLAGMTFPASAAKATVGGFARSRLVRLLLPMAVWTYLFLGLRVLAGPAANTAAGVGDLLRWPLPPYEHLWFLWALFLIQAVAFAGFAVHRLVGWAMLAVMAAAGPAAMALHLVPQGLVKLFEPTLSHAPFFAAGAALGLPLLAGRWRPWIGWAGLAVFALCLLDAGLEPRAEEERAHFLLALAAAVGLLLAIRGSALGRSRWAASLGRASLFIYLAHTVFSSATRIALLRAGIEDPALHVALGVAAGIAGPLLLAPLLRRTRLGPALGA</sequence>
<dbReference type="AlphaFoldDB" id="A0A1I3E4C0"/>
<feature type="transmembrane region" description="Helical" evidence="1">
    <location>
        <begin position="89"/>
        <end position="114"/>
    </location>
</feature>
<dbReference type="EMBL" id="FOQH01000003">
    <property type="protein sequence ID" value="SFH93541.1"/>
    <property type="molecule type" value="Genomic_DNA"/>
</dbReference>
<accession>A0A1I3E4C0</accession>
<dbReference type="PANTHER" id="PTHR37312:SF1">
    <property type="entry name" value="MEMBRANE-BOUND ACYLTRANSFERASE YKRP-RELATED"/>
    <property type="match status" value="1"/>
</dbReference>
<feature type="transmembrane region" description="Helical" evidence="1">
    <location>
        <begin position="54"/>
        <end position="77"/>
    </location>
</feature>
<feature type="transmembrane region" description="Helical" evidence="1">
    <location>
        <begin position="302"/>
        <end position="323"/>
    </location>
</feature>
<feature type="transmembrane region" description="Helical" evidence="1">
    <location>
        <begin position="134"/>
        <end position="153"/>
    </location>
</feature>
<dbReference type="Pfam" id="PF01757">
    <property type="entry name" value="Acyl_transf_3"/>
    <property type="match status" value="1"/>
</dbReference>
<feature type="transmembrane region" description="Helical" evidence="1">
    <location>
        <begin position="214"/>
        <end position="232"/>
    </location>
</feature>
<protein>
    <submittedName>
        <fullName evidence="3">Fucose 4-O-acetylase</fullName>
    </submittedName>
</protein>
<organism evidence="3 4">
    <name type="scientific">Albimonas pacifica</name>
    <dbReference type="NCBI Taxonomy" id="1114924"/>
    <lineage>
        <taxon>Bacteria</taxon>
        <taxon>Pseudomonadati</taxon>
        <taxon>Pseudomonadota</taxon>
        <taxon>Alphaproteobacteria</taxon>
        <taxon>Rhodobacterales</taxon>
        <taxon>Paracoccaceae</taxon>
        <taxon>Albimonas</taxon>
    </lineage>
</organism>
<dbReference type="OrthoDB" id="9814956at2"/>